<gene>
    <name evidence="1" type="ORF">CEP54_003978</name>
</gene>
<dbReference type="EMBL" id="NKCI01000027">
    <property type="protein sequence ID" value="RSL65869.1"/>
    <property type="molecule type" value="Genomic_DNA"/>
</dbReference>
<name>A0A428QKR5_9HYPO</name>
<evidence type="ECO:0000313" key="2">
    <source>
        <dbReference type="Proteomes" id="UP000288168"/>
    </source>
</evidence>
<reference evidence="1 2" key="1">
    <citation type="submission" date="2017-06" db="EMBL/GenBank/DDBJ databases">
        <title>Comparative genomic analysis of Ambrosia Fusariam Clade fungi.</title>
        <authorList>
            <person name="Stajich J.E."/>
            <person name="Carrillo J."/>
            <person name="Kijimoto T."/>
            <person name="Eskalen A."/>
            <person name="O'Donnell K."/>
            <person name="Kasson M."/>
        </authorList>
    </citation>
    <scope>NUCLEOTIDE SEQUENCE [LARGE SCALE GENOMIC DNA]</scope>
    <source>
        <strain evidence="1 2">NRRL62584</strain>
    </source>
</reference>
<dbReference type="AlphaFoldDB" id="A0A428QKR5"/>
<comment type="caution">
    <text evidence="1">The sequence shown here is derived from an EMBL/GenBank/DDBJ whole genome shotgun (WGS) entry which is preliminary data.</text>
</comment>
<organism evidence="1 2">
    <name type="scientific">Fusarium duplospermum</name>
    <dbReference type="NCBI Taxonomy" id="1325734"/>
    <lineage>
        <taxon>Eukaryota</taxon>
        <taxon>Fungi</taxon>
        <taxon>Dikarya</taxon>
        <taxon>Ascomycota</taxon>
        <taxon>Pezizomycotina</taxon>
        <taxon>Sordariomycetes</taxon>
        <taxon>Hypocreomycetidae</taxon>
        <taxon>Hypocreales</taxon>
        <taxon>Nectriaceae</taxon>
        <taxon>Fusarium</taxon>
        <taxon>Fusarium solani species complex</taxon>
    </lineage>
</organism>
<proteinExistence type="predicted"/>
<protein>
    <submittedName>
        <fullName evidence="1">Uncharacterized protein</fullName>
    </submittedName>
</protein>
<dbReference type="Proteomes" id="UP000288168">
    <property type="component" value="Unassembled WGS sequence"/>
</dbReference>
<sequence length="384" mass="43115">MPESSSSSAQLDSRPSIPDACLLSDEELIAAFTPEEKRFYAWFQKTQETRNQLMGLVSDPGAYDRFHEDAWPIPKVFEAYEKWAKKWLGRHTARMRYRIPDEKLFEQLRNINLTKKGDLAELCWTLNMCNVPLVILGEATFDDIFTCYAILPSSNFLYASPPLGELTKTRGDLMHGNALAINLNVNTDTRGFPAVAVREVKKEWVMKEGREVPDSVDIHPDEPNGKTNFVFAQLGELCTFVGDWKAERTKSLDDIVGGTWQTTGFGVVAEFSPKGVPHALWAIFNTQLPEEPLGSSQNRTHDLEGGLGGWMFKKDADGSERDSSNKFFVARITDNLMGFGPTKKLKFEIFSRSEVQIVPAMVNEVSERQPVVVPLQVADLDSGK</sequence>
<accession>A0A428QKR5</accession>
<evidence type="ECO:0000313" key="1">
    <source>
        <dbReference type="EMBL" id="RSL65869.1"/>
    </source>
</evidence>
<dbReference type="OrthoDB" id="5430299at2759"/>
<keyword evidence="2" id="KW-1185">Reference proteome</keyword>